<sequence length="188" mass="21590">MLQHSCERGVRLNSNKSVIGANELSYFGHCIGADGVKPDPAKITAVRDMEPPKDKEYCNTPVDNFRSPAQLLMRCRLRSILHNTNQQLQPEIVSHQEVVKMKVSNGLAEKSAQIAKSLMEKAKVDHRYPYLGLLEYCNTPVDNFRSPAQMLMRCRLHTILHNTNQQLQPEIVSHQEVVEKRPHRQQRR</sequence>
<organism evidence="1 2">
    <name type="scientific">Synaphobranchus kaupii</name>
    <name type="common">Kaup's arrowtooth eel</name>
    <dbReference type="NCBI Taxonomy" id="118154"/>
    <lineage>
        <taxon>Eukaryota</taxon>
        <taxon>Metazoa</taxon>
        <taxon>Chordata</taxon>
        <taxon>Craniata</taxon>
        <taxon>Vertebrata</taxon>
        <taxon>Euteleostomi</taxon>
        <taxon>Actinopterygii</taxon>
        <taxon>Neopterygii</taxon>
        <taxon>Teleostei</taxon>
        <taxon>Anguilliformes</taxon>
        <taxon>Synaphobranchidae</taxon>
        <taxon>Synaphobranchus</taxon>
    </lineage>
</organism>
<dbReference type="PANTHER" id="PTHR37984">
    <property type="entry name" value="PROTEIN CBG26694"/>
    <property type="match status" value="1"/>
</dbReference>
<comment type="caution">
    <text evidence="1">The sequence shown here is derived from an EMBL/GenBank/DDBJ whole genome shotgun (WGS) entry which is preliminary data.</text>
</comment>
<dbReference type="PANTHER" id="PTHR37984:SF7">
    <property type="entry name" value="INTEGRASE CATALYTIC DOMAIN-CONTAINING PROTEIN"/>
    <property type="match status" value="1"/>
</dbReference>
<dbReference type="InterPro" id="IPR050951">
    <property type="entry name" value="Retrovirus_Pol_polyprotein"/>
</dbReference>
<dbReference type="AlphaFoldDB" id="A0A9Q1GBU3"/>
<name>A0A9Q1GBU3_SYNKA</name>
<dbReference type="EMBL" id="JAINUF010000001">
    <property type="protein sequence ID" value="KAJ8380768.1"/>
    <property type="molecule type" value="Genomic_DNA"/>
</dbReference>
<evidence type="ECO:0000313" key="1">
    <source>
        <dbReference type="EMBL" id="KAJ8380768.1"/>
    </source>
</evidence>
<accession>A0A9Q1GBU3</accession>
<gene>
    <name evidence="1" type="ORF">SKAU_G00015460</name>
</gene>
<dbReference type="InterPro" id="IPR043502">
    <property type="entry name" value="DNA/RNA_pol_sf"/>
</dbReference>
<keyword evidence="2" id="KW-1185">Reference proteome</keyword>
<protein>
    <submittedName>
        <fullName evidence="1">Uncharacterized protein</fullName>
    </submittedName>
</protein>
<proteinExistence type="predicted"/>
<reference evidence="1" key="1">
    <citation type="journal article" date="2023" name="Science">
        <title>Genome structures resolve the early diversification of teleost fishes.</title>
        <authorList>
            <person name="Parey E."/>
            <person name="Louis A."/>
            <person name="Montfort J."/>
            <person name="Bouchez O."/>
            <person name="Roques C."/>
            <person name="Iampietro C."/>
            <person name="Lluch J."/>
            <person name="Castinel A."/>
            <person name="Donnadieu C."/>
            <person name="Desvignes T."/>
            <person name="Floi Bucao C."/>
            <person name="Jouanno E."/>
            <person name="Wen M."/>
            <person name="Mejri S."/>
            <person name="Dirks R."/>
            <person name="Jansen H."/>
            <person name="Henkel C."/>
            <person name="Chen W.J."/>
            <person name="Zahm M."/>
            <person name="Cabau C."/>
            <person name="Klopp C."/>
            <person name="Thompson A.W."/>
            <person name="Robinson-Rechavi M."/>
            <person name="Braasch I."/>
            <person name="Lecointre G."/>
            <person name="Bobe J."/>
            <person name="Postlethwait J.H."/>
            <person name="Berthelot C."/>
            <person name="Roest Crollius H."/>
            <person name="Guiguen Y."/>
        </authorList>
    </citation>
    <scope>NUCLEOTIDE SEQUENCE</scope>
    <source>
        <strain evidence="1">WJC10195</strain>
    </source>
</reference>
<evidence type="ECO:0000313" key="2">
    <source>
        <dbReference type="Proteomes" id="UP001152622"/>
    </source>
</evidence>
<dbReference type="OrthoDB" id="430238at2759"/>
<dbReference type="Proteomes" id="UP001152622">
    <property type="component" value="Chromosome 1"/>
</dbReference>
<dbReference type="SUPFAM" id="SSF56672">
    <property type="entry name" value="DNA/RNA polymerases"/>
    <property type="match status" value="1"/>
</dbReference>